<protein>
    <submittedName>
        <fullName evidence="3">Peptidoglycan/xylan/chitin deacetylase (PgdA/CDA1 family)</fullName>
    </submittedName>
</protein>
<dbReference type="PROSITE" id="PS51677">
    <property type="entry name" value="NODB"/>
    <property type="match status" value="1"/>
</dbReference>
<dbReference type="Pfam" id="PF01522">
    <property type="entry name" value="Polysacc_deac_1"/>
    <property type="match status" value="1"/>
</dbReference>
<feature type="domain" description="NodB homology" evidence="2">
    <location>
        <begin position="61"/>
        <end position="239"/>
    </location>
</feature>
<dbReference type="OrthoDB" id="9812065at2"/>
<dbReference type="InterPro" id="IPR050248">
    <property type="entry name" value="Polysacc_deacetylase_ArnD"/>
</dbReference>
<dbReference type="InterPro" id="IPR002509">
    <property type="entry name" value="NODB_dom"/>
</dbReference>
<dbReference type="SUPFAM" id="SSF88713">
    <property type="entry name" value="Glycoside hydrolase/deacetylase"/>
    <property type="match status" value="1"/>
</dbReference>
<name>A0A2W7QN56_9BACT</name>
<dbReference type="PANTHER" id="PTHR10587">
    <property type="entry name" value="GLYCOSYL TRANSFERASE-RELATED"/>
    <property type="match status" value="1"/>
</dbReference>
<keyword evidence="4" id="KW-1185">Reference proteome</keyword>
<dbReference type="RefSeq" id="WP_111321808.1">
    <property type="nucleotide sequence ID" value="NZ_QKZT01000018.1"/>
</dbReference>
<evidence type="ECO:0000256" key="1">
    <source>
        <dbReference type="SAM" id="Phobius"/>
    </source>
</evidence>
<sequence length="243" mass="26861">MSKTQVVLVIAILAAIRILLTSISNYYLIALALGLVLFLFGMSMFLRAQFFVESIFKTSENNVLLSFDDGPDPLNTPLILDILNKQGATAMFFLIGKKIKGNEALVQRIHAEGHLLGSHSFSHDSKIGLWNKLRTRTDIAKGHEELLKVVPSAGNWYRPPFGLTNPNIASALKECGFSSVGWSVRSFDTVKSDPKKLLENLSQEIKGSDIVLLHDTQELTVSLLESLIIALKSRNLTLKAELN</sequence>
<reference evidence="3 4" key="1">
    <citation type="submission" date="2018-06" db="EMBL/GenBank/DDBJ databases">
        <title>Genomic Encyclopedia of Archaeal and Bacterial Type Strains, Phase II (KMG-II): from individual species to whole genera.</title>
        <authorList>
            <person name="Goeker M."/>
        </authorList>
    </citation>
    <scope>NUCLEOTIDE SEQUENCE [LARGE SCALE GENOMIC DNA]</scope>
    <source>
        <strain evidence="3 4">DSM 19830</strain>
    </source>
</reference>
<dbReference type="CDD" id="cd10917">
    <property type="entry name" value="CE4_NodB_like_6s_7s"/>
    <property type="match status" value="1"/>
</dbReference>
<dbReference type="Gene3D" id="3.20.20.370">
    <property type="entry name" value="Glycoside hydrolase/deacetylase"/>
    <property type="match status" value="1"/>
</dbReference>
<evidence type="ECO:0000313" key="4">
    <source>
        <dbReference type="Proteomes" id="UP000248882"/>
    </source>
</evidence>
<dbReference type="Proteomes" id="UP000248882">
    <property type="component" value="Unassembled WGS sequence"/>
</dbReference>
<dbReference type="AlphaFoldDB" id="A0A2W7QN56"/>
<keyword evidence="1" id="KW-0812">Transmembrane</keyword>
<organism evidence="3 4">
    <name type="scientific">Algoriphagus chordae</name>
    <dbReference type="NCBI Taxonomy" id="237019"/>
    <lineage>
        <taxon>Bacteria</taxon>
        <taxon>Pseudomonadati</taxon>
        <taxon>Bacteroidota</taxon>
        <taxon>Cytophagia</taxon>
        <taxon>Cytophagales</taxon>
        <taxon>Cyclobacteriaceae</taxon>
        <taxon>Algoriphagus</taxon>
    </lineage>
</organism>
<proteinExistence type="predicted"/>
<comment type="caution">
    <text evidence="3">The sequence shown here is derived from an EMBL/GenBank/DDBJ whole genome shotgun (WGS) entry which is preliminary data.</text>
</comment>
<evidence type="ECO:0000313" key="3">
    <source>
        <dbReference type="EMBL" id="PZX48706.1"/>
    </source>
</evidence>
<keyword evidence="1" id="KW-0472">Membrane</keyword>
<dbReference type="EMBL" id="QKZT01000018">
    <property type="protein sequence ID" value="PZX48706.1"/>
    <property type="molecule type" value="Genomic_DNA"/>
</dbReference>
<dbReference type="GO" id="GO:0016810">
    <property type="term" value="F:hydrolase activity, acting on carbon-nitrogen (but not peptide) bonds"/>
    <property type="evidence" value="ECO:0007669"/>
    <property type="project" value="InterPro"/>
</dbReference>
<dbReference type="GO" id="GO:0005975">
    <property type="term" value="P:carbohydrate metabolic process"/>
    <property type="evidence" value="ECO:0007669"/>
    <property type="project" value="InterPro"/>
</dbReference>
<dbReference type="InterPro" id="IPR011330">
    <property type="entry name" value="Glyco_hydro/deAcase_b/a-brl"/>
</dbReference>
<gene>
    <name evidence="3" type="ORF">LV85_03521</name>
</gene>
<keyword evidence="1" id="KW-1133">Transmembrane helix</keyword>
<accession>A0A2W7QN56</accession>
<feature type="transmembrane region" description="Helical" evidence="1">
    <location>
        <begin position="27"/>
        <end position="46"/>
    </location>
</feature>
<evidence type="ECO:0000259" key="2">
    <source>
        <dbReference type="PROSITE" id="PS51677"/>
    </source>
</evidence>